<keyword evidence="3" id="KW-0813">Transport</keyword>
<keyword evidence="5 7" id="KW-1133">Transmembrane helix</keyword>
<feature type="transmembrane region" description="Helical" evidence="7">
    <location>
        <begin position="49"/>
        <end position="69"/>
    </location>
</feature>
<dbReference type="EMBL" id="CP170721">
    <property type="protein sequence ID" value="XIA17791.1"/>
    <property type="molecule type" value="Genomic_DNA"/>
</dbReference>
<gene>
    <name evidence="9" type="ORF">ACFYG5_14660</name>
</gene>
<feature type="transmembrane region" description="Helical" evidence="7">
    <location>
        <begin position="371"/>
        <end position="392"/>
    </location>
</feature>
<evidence type="ECO:0000256" key="1">
    <source>
        <dbReference type="ARBA" id="ARBA00004141"/>
    </source>
</evidence>
<name>A0AB74UME4_9GAMM</name>
<evidence type="ECO:0000256" key="6">
    <source>
        <dbReference type="ARBA" id="ARBA00023136"/>
    </source>
</evidence>
<sequence length="532" mass="55493">MARTDLTFHHPVAFWLGCAAVIAGVLAHLPMLAMAAPMHYRLAGMPMDGLMLAGMALVPLGVLLAAYGLMPRMEQMRRTAHPDRGAVSFHVADNVPLNREHWKLVGVLTVALAVDVMKPATIGFAMPGMAAEYGISGSTAGFLALSALTGTVVGSVVWGRLGDLFGRRAAILLSALMFMGTAICGAMPAFGGNLVMCFMMGAAAGGMLPITFTLMAETIPTRHRGWLLVALGGVGTSAGYLLASGAATLFEPTYSWRSLWLLNLPTGALIVLLNRYIPESPRFLALSGLEDQARAVLRRFSGQAASTDALSAGVVVAPTIAARVGMRQLLRGRHAAITWGLLTCAVAWGLANFGFLLWLPANLVTLGLDAQASAALLARSAILALPGIGLVVWGYQRWSSIRTLVLFIALTAAALLLFCMIGAMQLRSPALTTTATVLLLLSISGVIATLIPYAAEIYPAHLRSSGAGLIAGGSKFGGILGAVVGVAGLFEHFALSALLIALPMAVAAAMLARRGIETRGHALEAIQQALAK</sequence>
<feature type="transmembrane region" description="Helical" evidence="7">
    <location>
        <begin position="404"/>
        <end position="424"/>
    </location>
</feature>
<feature type="transmembrane region" description="Helical" evidence="7">
    <location>
        <begin position="12"/>
        <end position="29"/>
    </location>
</feature>
<evidence type="ECO:0000259" key="8">
    <source>
        <dbReference type="PROSITE" id="PS50850"/>
    </source>
</evidence>
<feature type="transmembrane region" description="Helical" evidence="7">
    <location>
        <begin position="336"/>
        <end position="359"/>
    </location>
</feature>
<dbReference type="Pfam" id="PF07690">
    <property type="entry name" value="MFS_1"/>
    <property type="match status" value="1"/>
</dbReference>
<dbReference type="InterPro" id="IPR036259">
    <property type="entry name" value="MFS_trans_sf"/>
</dbReference>
<feature type="transmembrane region" description="Helical" evidence="7">
    <location>
        <begin position="259"/>
        <end position="277"/>
    </location>
</feature>
<evidence type="ECO:0000256" key="5">
    <source>
        <dbReference type="ARBA" id="ARBA00022989"/>
    </source>
</evidence>
<dbReference type="PANTHER" id="PTHR23511">
    <property type="entry name" value="SYNAPTIC VESICLE GLYCOPROTEIN 2"/>
    <property type="match status" value="1"/>
</dbReference>
<feature type="transmembrane region" description="Helical" evidence="7">
    <location>
        <begin position="226"/>
        <end position="247"/>
    </location>
</feature>
<dbReference type="InterPro" id="IPR005829">
    <property type="entry name" value="Sugar_transporter_CS"/>
</dbReference>
<dbReference type="InterPro" id="IPR020846">
    <property type="entry name" value="MFS_dom"/>
</dbReference>
<dbReference type="GO" id="GO:0022857">
    <property type="term" value="F:transmembrane transporter activity"/>
    <property type="evidence" value="ECO:0007669"/>
    <property type="project" value="InterPro"/>
</dbReference>
<organism evidence="9">
    <name type="scientific">Rhodanobacter sp. FW102-FHT14D07</name>
    <dbReference type="NCBI Taxonomy" id="3351462"/>
    <lineage>
        <taxon>Bacteria</taxon>
        <taxon>Pseudomonadati</taxon>
        <taxon>Pseudomonadota</taxon>
        <taxon>Gammaproteobacteria</taxon>
        <taxon>Lysobacterales</taxon>
        <taxon>Rhodanobacteraceae</taxon>
        <taxon>Rhodanobacter</taxon>
    </lineage>
</organism>
<dbReference type="PROSITE" id="PS51257">
    <property type="entry name" value="PROKAR_LIPOPROTEIN"/>
    <property type="match status" value="1"/>
</dbReference>
<evidence type="ECO:0000256" key="7">
    <source>
        <dbReference type="SAM" id="Phobius"/>
    </source>
</evidence>
<dbReference type="InterPro" id="IPR011701">
    <property type="entry name" value="MFS"/>
</dbReference>
<dbReference type="Gene3D" id="1.20.1250.20">
    <property type="entry name" value="MFS general substrate transporter like domains"/>
    <property type="match status" value="1"/>
</dbReference>
<protein>
    <submittedName>
        <fullName evidence="9">MFS transporter</fullName>
    </submittedName>
</protein>
<comment type="subcellular location">
    <subcellularLocation>
        <location evidence="1">Membrane</location>
        <topology evidence="1">Multi-pass membrane protein</topology>
    </subcellularLocation>
</comment>
<feature type="transmembrane region" description="Helical" evidence="7">
    <location>
        <begin position="467"/>
        <end position="487"/>
    </location>
</feature>
<comment type="similarity">
    <text evidence="2">Belongs to the major facilitator superfamily. Sugar transporter (TC 2.A.1.1) family.</text>
</comment>
<evidence type="ECO:0000256" key="2">
    <source>
        <dbReference type="ARBA" id="ARBA00010992"/>
    </source>
</evidence>
<dbReference type="PROSITE" id="PS00217">
    <property type="entry name" value="SUGAR_TRANSPORT_2"/>
    <property type="match status" value="1"/>
</dbReference>
<evidence type="ECO:0000256" key="4">
    <source>
        <dbReference type="ARBA" id="ARBA00022692"/>
    </source>
</evidence>
<feature type="transmembrane region" description="Helical" evidence="7">
    <location>
        <begin position="196"/>
        <end position="214"/>
    </location>
</feature>
<feature type="domain" description="Major facilitator superfamily (MFS) profile" evidence="8">
    <location>
        <begin position="104"/>
        <end position="515"/>
    </location>
</feature>
<accession>A0AB74UME4</accession>
<dbReference type="AlphaFoldDB" id="A0AB74UME4"/>
<reference evidence="9" key="1">
    <citation type="submission" date="2024-10" db="EMBL/GenBank/DDBJ databases">
        <authorList>
            <person name="Lesea H.P."/>
            <person name="Kuehl J.V."/>
            <person name="Chandonia J.-M."/>
        </authorList>
    </citation>
    <scope>NUCLEOTIDE SEQUENCE</scope>
    <source>
        <strain evidence="9">FW102-FHT14D07</strain>
    </source>
</reference>
<dbReference type="PANTHER" id="PTHR23511:SF34">
    <property type="entry name" value="SYNAPTIC VESICLE GLYCOPROTEIN 2"/>
    <property type="match status" value="1"/>
</dbReference>
<feature type="transmembrane region" description="Helical" evidence="7">
    <location>
        <begin position="104"/>
        <end position="126"/>
    </location>
</feature>
<keyword evidence="6 7" id="KW-0472">Membrane</keyword>
<dbReference type="RefSeq" id="WP_395121090.1">
    <property type="nucleotide sequence ID" value="NZ_CP170721.1"/>
</dbReference>
<evidence type="ECO:0000313" key="9">
    <source>
        <dbReference type="EMBL" id="XIA17791.1"/>
    </source>
</evidence>
<feature type="transmembrane region" description="Helical" evidence="7">
    <location>
        <begin position="430"/>
        <end position="455"/>
    </location>
</feature>
<evidence type="ECO:0000256" key="3">
    <source>
        <dbReference type="ARBA" id="ARBA00022448"/>
    </source>
</evidence>
<feature type="transmembrane region" description="Helical" evidence="7">
    <location>
        <begin position="170"/>
        <end position="190"/>
    </location>
</feature>
<feature type="transmembrane region" description="Helical" evidence="7">
    <location>
        <begin position="138"/>
        <end position="158"/>
    </location>
</feature>
<dbReference type="GO" id="GO:0016020">
    <property type="term" value="C:membrane"/>
    <property type="evidence" value="ECO:0007669"/>
    <property type="project" value="UniProtKB-SubCell"/>
</dbReference>
<proteinExistence type="inferred from homology"/>
<dbReference type="PROSITE" id="PS50850">
    <property type="entry name" value="MFS"/>
    <property type="match status" value="1"/>
</dbReference>
<keyword evidence="4 7" id="KW-0812">Transmembrane</keyword>
<dbReference type="SUPFAM" id="SSF103473">
    <property type="entry name" value="MFS general substrate transporter"/>
    <property type="match status" value="1"/>
</dbReference>
<feature type="transmembrane region" description="Helical" evidence="7">
    <location>
        <begin position="493"/>
        <end position="512"/>
    </location>
</feature>